<dbReference type="Proteomes" id="UP000006695">
    <property type="component" value="Chromosome"/>
</dbReference>
<evidence type="ECO:0000256" key="4">
    <source>
        <dbReference type="PROSITE-ProRule" id="PRU00433"/>
    </source>
</evidence>
<sequence>MIRKNILLSVLALMLALSLAGCGGGTTAAGNGTGIMGVSKGVITEVGDASVTGVKATVGGTIRVSGIEFETSGARIVMNHDIRGENELKRGMVVKVKGAINDERKSGVATEIEFEDDLKGPIASIDRAGKKLVVLGQTVTVDDATVFDGATDLSTLKENDVVEVSGLPAADGTLLATRIEKKGVFVPGSVVELTGVVSTVNGQDFTIGGLTVTSNLPQPTGFAVGVLVEVHGILANAAGPLSATEVEVKADELDAEEGHLVHLEGIVTNFLAPATFNVSGMTVNAQGVDVTGVANNVKVRVEGTVVNGILIAKSATVVKVITPVPAPSPVPVPTPLNGAALYNANCASCHQALSVSSKKGATAARIQAAITNKVGGMGALSSLTAAQVQSIADVLAPAPAPVPTPAPIDGAALYAANCAGCHGILANSAKKGVTAAAIQVRMANPPYATRSLSAAEVQAVAAVLAVTPTPTPTPTPAPVPAPVPAPLPGKAVYDGFCAGCHSLGSYDAAGSPNLSSKGALVNGKFPTAGVAGHKGITLSVTQRTDVSAFLNAN</sequence>
<dbReference type="KEGG" id="gur:Gura_0706"/>
<reference evidence="7 8" key="1">
    <citation type="submission" date="2007-05" db="EMBL/GenBank/DDBJ databases">
        <title>Complete sequence of Geobacter uraniireducens Rf4.</title>
        <authorList>
            <consortium name="US DOE Joint Genome Institute"/>
            <person name="Copeland A."/>
            <person name="Lucas S."/>
            <person name="Lapidus A."/>
            <person name="Barry K."/>
            <person name="Detter J.C."/>
            <person name="Glavina del Rio T."/>
            <person name="Hammon N."/>
            <person name="Israni S."/>
            <person name="Dalin E."/>
            <person name="Tice H."/>
            <person name="Pitluck S."/>
            <person name="Chertkov O."/>
            <person name="Brettin T."/>
            <person name="Bruce D."/>
            <person name="Han C."/>
            <person name="Schmutz J."/>
            <person name="Larimer F."/>
            <person name="Land M."/>
            <person name="Hauser L."/>
            <person name="Kyrpides N."/>
            <person name="Mikhailova N."/>
            <person name="Shelobolina E."/>
            <person name="Aklujkar M."/>
            <person name="Lovley D."/>
            <person name="Richardson P."/>
        </authorList>
    </citation>
    <scope>NUCLEOTIDE SEQUENCE [LARGE SCALE GENOMIC DNA]</scope>
    <source>
        <strain evidence="7 8">Rf4</strain>
    </source>
</reference>
<keyword evidence="8" id="KW-1185">Reference proteome</keyword>
<evidence type="ECO:0000259" key="6">
    <source>
        <dbReference type="PROSITE" id="PS51007"/>
    </source>
</evidence>
<dbReference type="PANTHER" id="PTHR35008:SF4">
    <property type="entry name" value="BLL4482 PROTEIN"/>
    <property type="match status" value="1"/>
</dbReference>
<dbReference type="STRING" id="351605.Gura_0706"/>
<dbReference type="PROSITE" id="PS51257">
    <property type="entry name" value="PROKAR_LIPOPROTEIN"/>
    <property type="match status" value="1"/>
</dbReference>
<keyword evidence="3 4" id="KW-0408">Iron</keyword>
<evidence type="ECO:0000256" key="5">
    <source>
        <dbReference type="SAM" id="SignalP"/>
    </source>
</evidence>
<dbReference type="RefSeq" id="WP_011937640.1">
    <property type="nucleotide sequence ID" value="NC_009483.1"/>
</dbReference>
<dbReference type="GO" id="GO:0046872">
    <property type="term" value="F:metal ion binding"/>
    <property type="evidence" value="ECO:0007669"/>
    <property type="project" value="UniProtKB-KW"/>
</dbReference>
<evidence type="ECO:0000313" key="7">
    <source>
        <dbReference type="EMBL" id="ABQ24916.1"/>
    </source>
</evidence>
<dbReference type="PROSITE" id="PS51007">
    <property type="entry name" value="CYTC"/>
    <property type="match status" value="2"/>
</dbReference>
<dbReference type="GO" id="GO:0020037">
    <property type="term" value="F:heme binding"/>
    <property type="evidence" value="ECO:0007669"/>
    <property type="project" value="InterPro"/>
</dbReference>
<dbReference type="InterPro" id="IPR051459">
    <property type="entry name" value="Cytochrome_c-type_DH"/>
</dbReference>
<keyword evidence="1 4" id="KW-0349">Heme</keyword>
<evidence type="ECO:0000256" key="3">
    <source>
        <dbReference type="ARBA" id="ARBA00023004"/>
    </source>
</evidence>
<dbReference type="Pfam" id="PF18914">
    <property type="entry name" value="DUF5666"/>
    <property type="match status" value="3"/>
</dbReference>
<feature type="domain" description="Cytochrome c" evidence="6">
    <location>
        <begin position="333"/>
        <end position="468"/>
    </location>
</feature>
<feature type="chain" id="PRO_5002683481" description="Cytochrome c domain-containing protein" evidence="5">
    <location>
        <begin position="21"/>
        <end position="553"/>
    </location>
</feature>
<proteinExistence type="predicted"/>
<dbReference type="AlphaFoldDB" id="A5GBY9"/>
<feature type="signal peptide" evidence="5">
    <location>
        <begin position="1"/>
        <end position="20"/>
    </location>
</feature>
<gene>
    <name evidence="7" type="ordered locus">Gura_0706</name>
</gene>
<organism evidence="7 8">
    <name type="scientific">Geotalea uraniireducens (strain Rf4)</name>
    <name type="common">Geobacter uraniireducens</name>
    <dbReference type="NCBI Taxonomy" id="351605"/>
    <lineage>
        <taxon>Bacteria</taxon>
        <taxon>Pseudomonadati</taxon>
        <taxon>Thermodesulfobacteriota</taxon>
        <taxon>Desulfuromonadia</taxon>
        <taxon>Geobacterales</taxon>
        <taxon>Geobacteraceae</taxon>
        <taxon>Geotalea</taxon>
    </lineage>
</organism>
<dbReference type="SUPFAM" id="SSF48695">
    <property type="entry name" value="Multiheme cytochromes"/>
    <property type="match status" value="1"/>
</dbReference>
<dbReference type="InterPro" id="IPR043724">
    <property type="entry name" value="DUF5666"/>
</dbReference>
<dbReference type="InterPro" id="IPR036280">
    <property type="entry name" value="Multihaem_cyt_sf"/>
</dbReference>
<accession>A5GBY9</accession>
<keyword evidence="5" id="KW-0732">Signal</keyword>
<dbReference type="EMBL" id="CP000698">
    <property type="protein sequence ID" value="ABQ24916.1"/>
    <property type="molecule type" value="Genomic_DNA"/>
</dbReference>
<name>A5GBY9_GEOUR</name>
<dbReference type="HOGENOM" id="CLU_492404_0_0_7"/>
<keyword evidence="2 4" id="KW-0479">Metal-binding</keyword>
<dbReference type="PANTHER" id="PTHR35008">
    <property type="entry name" value="BLL4482 PROTEIN-RELATED"/>
    <property type="match status" value="1"/>
</dbReference>
<dbReference type="SUPFAM" id="SSF46626">
    <property type="entry name" value="Cytochrome c"/>
    <property type="match status" value="3"/>
</dbReference>
<protein>
    <recommendedName>
        <fullName evidence="6">Cytochrome c domain-containing protein</fullName>
    </recommendedName>
</protein>
<evidence type="ECO:0000256" key="1">
    <source>
        <dbReference type="ARBA" id="ARBA00022617"/>
    </source>
</evidence>
<dbReference type="Pfam" id="PF13442">
    <property type="entry name" value="Cytochrome_CBB3"/>
    <property type="match status" value="2"/>
</dbReference>
<evidence type="ECO:0000313" key="8">
    <source>
        <dbReference type="Proteomes" id="UP000006695"/>
    </source>
</evidence>
<evidence type="ECO:0000256" key="2">
    <source>
        <dbReference type="ARBA" id="ARBA00022723"/>
    </source>
</evidence>
<dbReference type="InterPro" id="IPR009056">
    <property type="entry name" value="Cyt_c-like_dom"/>
</dbReference>
<dbReference type="InterPro" id="IPR036909">
    <property type="entry name" value="Cyt_c-like_dom_sf"/>
</dbReference>
<feature type="domain" description="Cytochrome c" evidence="6">
    <location>
        <begin position="484"/>
        <end position="553"/>
    </location>
</feature>
<dbReference type="GO" id="GO:0009055">
    <property type="term" value="F:electron transfer activity"/>
    <property type="evidence" value="ECO:0007669"/>
    <property type="project" value="InterPro"/>
</dbReference>